<keyword evidence="2" id="KW-1185">Reference proteome</keyword>
<dbReference type="PANTHER" id="PTHR36221">
    <property type="entry name" value="DUF742 DOMAIN-CONTAINING PROTEIN"/>
    <property type="match status" value="1"/>
</dbReference>
<protein>
    <recommendedName>
        <fullName evidence="3">DUF742 domain-containing protein</fullName>
    </recommendedName>
</protein>
<dbReference type="RefSeq" id="WP_204001688.1">
    <property type="nucleotide sequence ID" value="NZ_BOPG01000046.1"/>
</dbReference>
<name>A0A8J3ZD46_9ACTN</name>
<evidence type="ECO:0008006" key="3">
    <source>
        <dbReference type="Google" id="ProtNLM"/>
    </source>
</evidence>
<dbReference type="InterPro" id="IPR007995">
    <property type="entry name" value="DUF742"/>
</dbReference>
<comment type="caution">
    <text evidence="1">The sequence shown here is derived from an EMBL/GenBank/DDBJ whole genome shotgun (WGS) entry which is preliminary data.</text>
</comment>
<organism evidence="1 2">
    <name type="scientific">Virgisporangium aurantiacum</name>
    <dbReference type="NCBI Taxonomy" id="175570"/>
    <lineage>
        <taxon>Bacteria</taxon>
        <taxon>Bacillati</taxon>
        <taxon>Actinomycetota</taxon>
        <taxon>Actinomycetes</taxon>
        <taxon>Micromonosporales</taxon>
        <taxon>Micromonosporaceae</taxon>
        <taxon>Virgisporangium</taxon>
    </lineage>
</organism>
<dbReference type="PANTHER" id="PTHR36221:SF1">
    <property type="entry name" value="DUF742 DOMAIN-CONTAINING PROTEIN"/>
    <property type="match status" value="1"/>
</dbReference>
<dbReference type="AlphaFoldDB" id="A0A8J3ZD46"/>
<evidence type="ECO:0000313" key="2">
    <source>
        <dbReference type="Proteomes" id="UP000612585"/>
    </source>
</evidence>
<dbReference type="Pfam" id="PF05331">
    <property type="entry name" value="DUF742"/>
    <property type="match status" value="1"/>
</dbReference>
<gene>
    <name evidence="1" type="ORF">Vau01_069520</name>
</gene>
<proteinExistence type="predicted"/>
<accession>A0A8J3ZD46</accession>
<reference evidence="1" key="1">
    <citation type="submission" date="2021-01" db="EMBL/GenBank/DDBJ databases">
        <title>Whole genome shotgun sequence of Virgisporangium aurantiacum NBRC 16421.</title>
        <authorList>
            <person name="Komaki H."/>
            <person name="Tamura T."/>
        </authorList>
    </citation>
    <scope>NUCLEOTIDE SEQUENCE</scope>
    <source>
        <strain evidence="1">NBRC 16421</strain>
    </source>
</reference>
<sequence>MGRADDDPRGRLVRPYAVTRGRTEASRTIAIEALLETTSRGVQEGHYGDRERRRIVQLCGERPQSLAEVAAHLRLPLGVARVVVDDMVTAGLLLLHEIGDPGDFSERIDVLERVLIGLHRL</sequence>
<dbReference type="Proteomes" id="UP000612585">
    <property type="component" value="Unassembled WGS sequence"/>
</dbReference>
<evidence type="ECO:0000313" key="1">
    <source>
        <dbReference type="EMBL" id="GIJ59436.1"/>
    </source>
</evidence>
<dbReference type="EMBL" id="BOPG01000046">
    <property type="protein sequence ID" value="GIJ59436.1"/>
    <property type="molecule type" value="Genomic_DNA"/>
</dbReference>